<dbReference type="SUPFAM" id="SSF46785">
    <property type="entry name" value="Winged helix' DNA-binding domain"/>
    <property type="match status" value="1"/>
</dbReference>
<dbReference type="Gene3D" id="3.30.450.40">
    <property type="match status" value="1"/>
</dbReference>
<organism evidence="4 5">
    <name type="scientific">Kosakonia calanthes</name>
    <dbReference type="NCBI Taxonomy" id="3139408"/>
    <lineage>
        <taxon>Bacteria</taxon>
        <taxon>Pseudomonadati</taxon>
        <taxon>Pseudomonadota</taxon>
        <taxon>Gammaproteobacteria</taxon>
        <taxon>Enterobacterales</taxon>
        <taxon>Enterobacteriaceae</taxon>
        <taxon>Kosakonia</taxon>
    </lineage>
</organism>
<dbReference type="RefSeq" id="WP_342325109.1">
    <property type="nucleotide sequence ID" value="NZ_CP151800.1"/>
</dbReference>
<dbReference type="InterPro" id="IPR029016">
    <property type="entry name" value="GAF-like_dom_sf"/>
</dbReference>
<dbReference type="PROSITE" id="PS51077">
    <property type="entry name" value="HTH_ICLR"/>
    <property type="match status" value="1"/>
</dbReference>
<dbReference type="SUPFAM" id="SSF55781">
    <property type="entry name" value="GAF domain-like"/>
    <property type="match status" value="1"/>
</dbReference>
<reference evidence="4 5" key="1">
    <citation type="submission" date="2024-04" db="EMBL/GenBank/DDBJ databases">
        <title>Kosakonia calanthae sp. nov., a halophilic bacterium isolated from leaves of Calanthe tiplacata.</title>
        <authorList>
            <person name="Wu P."/>
        </authorList>
    </citation>
    <scope>NUCLEOTIDE SEQUENCE [LARGE SCALE GENOMIC DNA]</scope>
    <source>
        <strain evidence="4 5">BYX6</strain>
    </source>
</reference>
<dbReference type="InterPro" id="IPR050707">
    <property type="entry name" value="HTH_MetabolicPath_Reg"/>
</dbReference>
<evidence type="ECO:0000259" key="3">
    <source>
        <dbReference type="PROSITE" id="PS51077"/>
    </source>
</evidence>
<accession>A0ABZ3BC11</accession>
<proteinExistence type="predicted"/>
<feature type="domain" description="HTH iclR-type" evidence="3">
    <location>
        <begin position="5"/>
        <end position="66"/>
    </location>
</feature>
<dbReference type="Proteomes" id="UP001466893">
    <property type="component" value="Chromosome"/>
</dbReference>
<dbReference type="InterPro" id="IPR005471">
    <property type="entry name" value="Tscrpt_reg_IclR_N"/>
</dbReference>
<keyword evidence="5" id="KW-1185">Reference proteome</keyword>
<sequence>MSKMNSTVFDAFRCLNLLATGSRAFGIREIGRELSLDSAKVTRLMQTLLALEMVQQDAKRKYRLGMGIHRLSASAIHNSAFYTAVLEMLEETGSHNVSIVIGVLSGSHVVYLLHTRGGKSIARAIGNYESWPIRDSVIGIKLLSTMSDEEIVERIGIHDYHLLQKEIEQARQHQVFGNAWAPGDYRLACIIPGMQAAIALSNIGGDKVDIDSLRQFLVSAARKISGESFPAVQ</sequence>
<evidence type="ECO:0000256" key="2">
    <source>
        <dbReference type="ARBA" id="ARBA00023163"/>
    </source>
</evidence>
<dbReference type="PANTHER" id="PTHR30136">
    <property type="entry name" value="HELIX-TURN-HELIX TRANSCRIPTIONAL REGULATOR, ICLR FAMILY"/>
    <property type="match status" value="1"/>
</dbReference>
<evidence type="ECO:0000313" key="5">
    <source>
        <dbReference type="Proteomes" id="UP001466893"/>
    </source>
</evidence>
<gene>
    <name evidence="4" type="ORF">AAEY27_10155</name>
</gene>
<dbReference type="InterPro" id="IPR036390">
    <property type="entry name" value="WH_DNA-bd_sf"/>
</dbReference>
<dbReference type="InterPro" id="IPR036388">
    <property type="entry name" value="WH-like_DNA-bd_sf"/>
</dbReference>
<dbReference type="PANTHER" id="PTHR30136:SF34">
    <property type="entry name" value="TRANSCRIPTIONAL REGULATOR"/>
    <property type="match status" value="1"/>
</dbReference>
<keyword evidence="1" id="KW-0805">Transcription regulation</keyword>
<evidence type="ECO:0000256" key="1">
    <source>
        <dbReference type="ARBA" id="ARBA00023015"/>
    </source>
</evidence>
<dbReference type="Pfam" id="PF09339">
    <property type="entry name" value="HTH_IclR"/>
    <property type="match status" value="1"/>
</dbReference>
<keyword evidence="2" id="KW-0804">Transcription</keyword>
<dbReference type="EMBL" id="CP151800">
    <property type="protein sequence ID" value="WZW00213.1"/>
    <property type="molecule type" value="Genomic_DNA"/>
</dbReference>
<dbReference type="SMART" id="SM00346">
    <property type="entry name" value="HTH_ICLR"/>
    <property type="match status" value="1"/>
</dbReference>
<name>A0ABZ3BC11_9ENTR</name>
<dbReference type="Gene3D" id="1.10.10.10">
    <property type="entry name" value="Winged helix-like DNA-binding domain superfamily/Winged helix DNA-binding domain"/>
    <property type="match status" value="1"/>
</dbReference>
<evidence type="ECO:0000313" key="4">
    <source>
        <dbReference type="EMBL" id="WZW00213.1"/>
    </source>
</evidence>
<protein>
    <submittedName>
        <fullName evidence="4">Helix-turn-helix domain-containing protein</fullName>
    </submittedName>
</protein>